<protein>
    <recommendedName>
        <fullName evidence="3">Protein kinase domain-containing protein</fullName>
    </recommendedName>
</protein>
<evidence type="ECO:0008006" key="3">
    <source>
        <dbReference type="Google" id="ProtNLM"/>
    </source>
</evidence>
<evidence type="ECO:0000313" key="1">
    <source>
        <dbReference type="EMBL" id="KAL1867463.1"/>
    </source>
</evidence>
<comment type="caution">
    <text evidence="1">The sequence shown here is derived from an EMBL/GenBank/DDBJ whole genome shotgun (WGS) entry which is preliminary data.</text>
</comment>
<accession>A0ABR3WVB1</accession>
<evidence type="ECO:0000313" key="2">
    <source>
        <dbReference type="Proteomes" id="UP001583177"/>
    </source>
</evidence>
<dbReference type="Proteomes" id="UP001583177">
    <property type="component" value="Unassembled WGS sequence"/>
</dbReference>
<keyword evidence="2" id="KW-1185">Reference proteome</keyword>
<gene>
    <name evidence="1" type="ORF">Daus18300_006307</name>
</gene>
<sequence>MLKFDNNGIDYNLKPFGPNLPQATEDALEQESKEVSRWNFWYPPEDPEKPDLPYIIGFTVQIQRHVPHITCRPHLSEEYLRTATQSEPVVANPHGIEATPSADTARLIITAPIATGEAPGAKVVACTIISDSGTGAGKRFRAAAKIYDPLYYSSISDIGKYPQDCVVDAVEHYNTETAAYQRLSDTGQTGCLAPEYHGSWEFSLPVTIKGKPCTRPIFLILIEHLNGTSIRDTRRWNDVTRYTCKDSYHYPEGFRLEVLARAMDGYVRQLGTGVRQRDFAARNVMLVANDNPSAQTEEVCGLTMPRIVLIDYNIAETESEPLVEAEKTPSLPPNPAWYFSGTCLWEDFAGWAPSEWFKEEHGEEWLLKRFNTEGVRELYLPEPDDTRLSEPDPSDD</sequence>
<name>A0ABR3WVB1_9PEZI</name>
<organism evidence="1 2">
    <name type="scientific">Diaporthe australafricana</name>
    <dbReference type="NCBI Taxonomy" id="127596"/>
    <lineage>
        <taxon>Eukaryota</taxon>
        <taxon>Fungi</taxon>
        <taxon>Dikarya</taxon>
        <taxon>Ascomycota</taxon>
        <taxon>Pezizomycotina</taxon>
        <taxon>Sordariomycetes</taxon>
        <taxon>Sordariomycetidae</taxon>
        <taxon>Diaporthales</taxon>
        <taxon>Diaporthaceae</taxon>
        <taxon>Diaporthe</taxon>
    </lineage>
</organism>
<dbReference type="EMBL" id="JAWRVE010000050">
    <property type="protein sequence ID" value="KAL1867463.1"/>
    <property type="molecule type" value="Genomic_DNA"/>
</dbReference>
<reference evidence="1 2" key="1">
    <citation type="journal article" date="2024" name="IMA Fungus">
        <title>IMA Genome - F19 : A genome assembly and annotation guide to empower mycologists, including annotated draft genome sequences of Ceratocystis pirilliformis, Diaporthe australafricana, Fusarium ophioides, Paecilomyces lecythidis, and Sporothrix stenoceras.</title>
        <authorList>
            <person name="Aylward J."/>
            <person name="Wilson A.M."/>
            <person name="Visagie C.M."/>
            <person name="Spraker J."/>
            <person name="Barnes I."/>
            <person name="Buitendag C."/>
            <person name="Ceriani C."/>
            <person name="Del Mar Angel L."/>
            <person name="du Plessis D."/>
            <person name="Fuchs T."/>
            <person name="Gasser K."/>
            <person name="Kramer D."/>
            <person name="Li W."/>
            <person name="Munsamy K."/>
            <person name="Piso A."/>
            <person name="Price J.L."/>
            <person name="Sonnekus B."/>
            <person name="Thomas C."/>
            <person name="van der Nest A."/>
            <person name="van Dijk A."/>
            <person name="van Heerden A."/>
            <person name="van Vuuren N."/>
            <person name="Yilmaz N."/>
            <person name="Duong T.A."/>
            <person name="van der Merwe N.A."/>
            <person name="Wingfield M.J."/>
            <person name="Wingfield B.D."/>
        </authorList>
    </citation>
    <scope>NUCLEOTIDE SEQUENCE [LARGE SCALE GENOMIC DNA]</scope>
    <source>
        <strain evidence="1 2">CMW 18300</strain>
    </source>
</reference>
<proteinExistence type="predicted"/>